<keyword evidence="2 3" id="KW-0449">Lipoprotein</keyword>
<comment type="similarity">
    <text evidence="1 2">Belongs to the outer membrane factor (OMF) (TC 1.B.17) family.</text>
</comment>
<reference evidence="4" key="1">
    <citation type="submission" date="2016-10" db="EMBL/GenBank/DDBJ databases">
        <authorList>
            <person name="Varghese N."/>
            <person name="Submissions S."/>
        </authorList>
    </citation>
    <scope>NUCLEOTIDE SEQUENCE [LARGE SCALE GENOMIC DNA]</scope>
    <source>
        <strain evidence="4">CGMCC 1.3431</strain>
    </source>
</reference>
<proteinExistence type="inferred from homology"/>
<dbReference type="Proteomes" id="UP000199150">
    <property type="component" value="Unassembled WGS sequence"/>
</dbReference>
<evidence type="ECO:0000256" key="2">
    <source>
        <dbReference type="RuleBase" id="RU362097"/>
    </source>
</evidence>
<evidence type="ECO:0000313" key="3">
    <source>
        <dbReference type="EMBL" id="SCW37689.1"/>
    </source>
</evidence>
<dbReference type="AlphaFoldDB" id="A0A1G4Q0I7"/>
<accession>A0A1G4Q0I7</accession>
<keyword evidence="2" id="KW-0472">Membrane</keyword>
<keyword evidence="2" id="KW-1134">Transmembrane beta strand</keyword>
<gene>
    <name evidence="3" type="ORF">SAMN02927928_0792</name>
</gene>
<dbReference type="PROSITE" id="PS51257">
    <property type="entry name" value="PROKAR_LIPOPROTEIN"/>
    <property type="match status" value="1"/>
</dbReference>
<sequence>MKPVLLLVVACIALTACAGPRPEAPVNAQVTPSGSWREVTATPAPTDREWWRAFNDPVLDRLVETALANNSDLAIAAARVAEARYGYQAAEGALLPSLNASGAGAYSRSISAVTGRPVTQTAGEADLPLSYEADLFGRLRNTSKAAYATLQASQYGHEAARLSVAGATASGYITLRALDARLALLQETLTTREQALAAARHRADTGYSPKLELQQAQAEYSAAQQLIPAVELAIRRQEDALSILLGDNPRVIERGAALTDLAVPVAPVSLPADLLRQRPDVAQAEAQIVAADRSLDVARAAFMPTIRLTASGGYATSDLLPHGYDVFSLGGNIVQPLFQGGRLKAQAGAAASRRDQAAFAYKKAALNAFREVEDSLAAVDRIHAQQLILTDQTASLAEVYRLAGNRYRAGYSPYLEQIDAQRALLGAQLNLIQAQADHLNAIVGLYQAVGGGVVSNP</sequence>
<evidence type="ECO:0000256" key="1">
    <source>
        <dbReference type="ARBA" id="ARBA00007613"/>
    </source>
</evidence>
<dbReference type="NCBIfam" id="TIGR01845">
    <property type="entry name" value="outer_NodT"/>
    <property type="match status" value="1"/>
</dbReference>
<dbReference type="Pfam" id="PF02321">
    <property type="entry name" value="OEP"/>
    <property type="match status" value="2"/>
</dbReference>
<keyword evidence="4" id="KW-1185">Reference proteome</keyword>
<keyword evidence="2" id="KW-0812">Transmembrane</keyword>
<organism evidence="3 4">
    <name type="scientific">Asticcacaulis taihuensis</name>
    <dbReference type="NCBI Taxonomy" id="260084"/>
    <lineage>
        <taxon>Bacteria</taxon>
        <taxon>Pseudomonadati</taxon>
        <taxon>Pseudomonadota</taxon>
        <taxon>Alphaproteobacteria</taxon>
        <taxon>Caulobacterales</taxon>
        <taxon>Caulobacteraceae</taxon>
        <taxon>Asticcacaulis</taxon>
    </lineage>
</organism>
<dbReference type="OrthoDB" id="9770517at2"/>
<feature type="chain" id="PRO_5011330167" evidence="2">
    <location>
        <begin position="19"/>
        <end position="457"/>
    </location>
</feature>
<dbReference type="SUPFAM" id="SSF56954">
    <property type="entry name" value="Outer membrane efflux proteins (OEP)"/>
    <property type="match status" value="1"/>
</dbReference>
<dbReference type="EMBL" id="FMTS01000001">
    <property type="protein sequence ID" value="SCW37689.1"/>
    <property type="molecule type" value="Genomic_DNA"/>
</dbReference>
<feature type="signal peptide" evidence="2">
    <location>
        <begin position="1"/>
        <end position="18"/>
    </location>
</feature>
<dbReference type="InterPro" id="IPR010131">
    <property type="entry name" value="MdtP/NodT-like"/>
</dbReference>
<dbReference type="PANTHER" id="PTHR30203:SF33">
    <property type="entry name" value="BLR4455 PROTEIN"/>
    <property type="match status" value="1"/>
</dbReference>
<dbReference type="RefSeq" id="WP_090643895.1">
    <property type="nucleotide sequence ID" value="NZ_CBCRYE010000001.1"/>
</dbReference>
<dbReference type="PANTHER" id="PTHR30203">
    <property type="entry name" value="OUTER MEMBRANE CATION EFFLUX PROTEIN"/>
    <property type="match status" value="1"/>
</dbReference>
<dbReference type="GO" id="GO:0005886">
    <property type="term" value="C:plasma membrane"/>
    <property type="evidence" value="ECO:0007669"/>
    <property type="project" value="UniProtKB-SubCell"/>
</dbReference>
<dbReference type="Gene3D" id="2.20.200.10">
    <property type="entry name" value="Outer membrane efflux proteins (OEP)"/>
    <property type="match status" value="1"/>
</dbReference>
<comment type="subcellular location">
    <subcellularLocation>
        <location evidence="2">Cell membrane</location>
        <topology evidence="2">Lipid-anchor</topology>
    </subcellularLocation>
</comment>
<dbReference type="GO" id="GO:0015562">
    <property type="term" value="F:efflux transmembrane transporter activity"/>
    <property type="evidence" value="ECO:0007669"/>
    <property type="project" value="InterPro"/>
</dbReference>
<name>A0A1G4Q0I7_9CAUL</name>
<dbReference type="Gene3D" id="1.20.1600.10">
    <property type="entry name" value="Outer membrane efflux proteins (OEP)"/>
    <property type="match status" value="1"/>
</dbReference>
<evidence type="ECO:0000313" key="4">
    <source>
        <dbReference type="Proteomes" id="UP000199150"/>
    </source>
</evidence>
<keyword evidence="2" id="KW-0564">Palmitate</keyword>
<keyword evidence="2" id="KW-0732">Signal</keyword>
<dbReference type="STRING" id="260084.SAMN02927928_0792"/>
<protein>
    <submittedName>
        <fullName evidence="3">Efflux transporter, outer membrane factor (OMF) lipoprotein, NodT family</fullName>
    </submittedName>
</protein>
<dbReference type="InterPro" id="IPR003423">
    <property type="entry name" value="OMP_efflux"/>
</dbReference>